<accession>A0A5C1A7G1</accession>
<dbReference type="OrthoDB" id="9923740at2"/>
<dbReference type="EMBL" id="CP042425">
    <property type="protein sequence ID" value="QEL14405.1"/>
    <property type="molecule type" value="Genomic_DNA"/>
</dbReference>
<keyword evidence="2" id="KW-1185">Reference proteome</keyword>
<organism evidence="1 2">
    <name type="scientific">Limnoglobus roseus</name>
    <dbReference type="NCBI Taxonomy" id="2598579"/>
    <lineage>
        <taxon>Bacteria</taxon>
        <taxon>Pseudomonadati</taxon>
        <taxon>Planctomycetota</taxon>
        <taxon>Planctomycetia</taxon>
        <taxon>Gemmatales</taxon>
        <taxon>Gemmataceae</taxon>
        <taxon>Limnoglobus</taxon>
    </lineage>
</organism>
<evidence type="ECO:0000313" key="1">
    <source>
        <dbReference type="EMBL" id="QEL14405.1"/>
    </source>
</evidence>
<sequence>MTCFVEFHAAGFWCRGEVLRVWIAEMLAAGKKYPNPPPWLPTALGYWDAIRSAAKYGRADLRFEVNVTNQQQQNECIQFLETVGRRKLDPIVQRANTLAISLVRGDLAGMAPTVLEYWSNEEWLGN</sequence>
<dbReference type="AlphaFoldDB" id="A0A5C1A7G1"/>
<proteinExistence type="predicted"/>
<evidence type="ECO:0000313" key="2">
    <source>
        <dbReference type="Proteomes" id="UP000324974"/>
    </source>
</evidence>
<gene>
    <name evidence="1" type="ORF">PX52LOC_01293</name>
</gene>
<reference evidence="2" key="1">
    <citation type="submission" date="2019-08" db="EMBL/GenBank/DDBJ databases">
        <title>Limnoglobus roseus gen. nov., sp. nov., a novel freshwater planctomycete with a giant genome from the family Gemmataceae.</title>
        <authorList>
            <person name="Kulichevskaya I.S."/>
            <person name="Naumoff D.G."/>
            <person name="Miroshnikov K."/>
            <person name="Ivanova A."/>
            <person name="Philippov D.A."/>
            <person name="Hakobyan A."/>
            <person name="Rijpstra I.C."/>
            <person name="Sinninghe Damste J.S."/>
            <person name="Liesack W."/>
            <person name="Dedysh S.N."/>
        </authorList>
    </citation>
    <scope>NUCLEOTIDE SEQUENCE [LARGE SCALE GENOMIC DNA]</scope>
    <source>
        <strain evidence="2">PX52</strain>
    </source>
</reference>
<name>A0A5C1A7G1_9BACT</name>
<dbReference type="RefSeq" id="WP_149109297.1">
    <property type="nucleotide sequence ID" value="NZ_CP042425.1"/>
</dbReference>
<protein>
    <submittedName>
        <fullName evidence="1">Uncharacterized protein</fullName>
    </submittedName>
</protein>
<dbReference type="KEGG" id="lrs:PX52LOC_01293"/>
<dbReference type="Proteomes" id="UP000324974">
    <property type="component" value="Chromosome"/>
</dbReference>